<accession>A0A7N0VKD1</accession>
<dbReference type="Pfam" id="PF00854">
    <property type="entry name" value="PTR2"/>
    <property type="match status" value="1"/>
</dbReference>
<keyword evidence="8" id="KW-1185">Reference proteome</keyword>
<dbReference type="Proteomes" id="UP000594263">
    <property type="component" value="Unplaced"/>
</dbReference>
<evidence type="ECO:0000256" key="1">
    <source>
        <dbReference type="ARBA" id="ARBA00004141"/>
    </source>
</evidence>
<evidence type="ECO:0000256" key="3">
    <source>
        <dbReference type="ARBA" id="ARBA00022692"/>
    </source>
</evidence>
<feature type="transmembrane region" description="Helical" evidence="6">
    <location>
        <begin position="214"/>
        <end position="235"/>
    </location>
</feature>
<proteinExistence type="inferred from homology"/>
<keyword evidence="3 6" id="KW-0812">Transmembrane</keyword>
<evidence type="ECO:0000256" key="5">
    <source>
        <dbReference type="ARBA" id="ARBA00023136"/>
    </source>
</evidence>
<evidence type="ECO:0000256" key="2">
    <source>
        <dbReference type="ARBA" id="ARBA00005982"/>
    </source>
</evidence>
<dbReference type="InterPro" id="IPR036259">
    <property type="entry name" value="MFS_trans_sf"/>
</dbReference>
<dbReference type="SUPFAM" id="SSF103473">
    <property type="entry name" value="MFS general substrate transporter"/>
    <property type="match status" value="1"/>
</dbReference>
<protein>
    <submittedName>
        <fullName evidence="7">Uncharacterized protein</fullName>
    </submittedName>
</protein>
<feature type="transmembrane region" description="Helical" evidence="6">
    <location>
        <begin position="172"/>
        <end position="193"/>
    </location>
</feature>
<feature type="transmembrane region" description="Helical" evidence="6">
    <location>
        <begin position="89"/>
        <end position="111"/>
    </location>
</feature>
<dbReference type="EnsemblPlants" id="Kaladp0996s0012.1.v1.1">
    <property type="protein sequence ID" value="Kaladp0996s0012.1.v1.1"/>
    <property type="gene ID" value="Kaladp0996s0012.v1.1"/>
</dbReference>
<keyword evidence="5 6" id="KW-0472">Membrane</keyword>
<comment type="similarity">
    <text evidence="2">Belongs to the major facilitator superfamily. Proton-dependent oligopeptide transporter (POT/PTR) (TC 2.A.17) family.</text>
</comment>
<dbReference type="Gene3D" id="1.20.1250.20">
    <property type="entry name" value="MFS general substrate transporter like domains"/>
    <property type="match status" value="1"/>
</dbReference>
<dbReference type="OMA" id="RMIFRYL"/>
<dbReference type="GO" id="GO:0022857">
    <property type="term" value="F:transmembrane transporter activity"/>
    <property type="evidence" value="ECO:0007669"/>
    <property type="project" value="InterPro"/>
</dbReference>
<dbReference type="InterPro" id="IPR000109">
    <property type="entry name" value="POT_fam"/>
</dbReference>
<evidence type="ECO:0000313" key="8">
    <source>
        <dbReference type="Proteomes" id="UP000594263"/>
    </source>
</evidence>
<name>A0A7N0VKD1_KALFE</name>
<evidence type="ECO:0000313" key="7">
    <source>
        <dbReference type="EnsemblPlants" id="Kaladp0996s0012.1.v1.1"/>
    </source>
</evidence>
<keyword evidence="4 6" id="KW-1133">Transmembrane helix</keyword>
<comment type="subcellular location">
    <subcellularLocation>
        <location evidence="1">Membrane</location>
        <topology evidence="1">Multi-pass membrane protein</topology>
    </subcellularLocation>
</comment>
<dbReference type="AlphaFoldDB" id="A0A7N0VKD1"/>
<organism evidence="7 8">
    <name type="scientific">Kalanchoe fedtschenkoi</name>
    <name type="common">Lavender scallops</name>
    <name type="synonym">South American air plant</name>
    <dbReference type="NCBI Taxonomy" id="63787"/>
    <lineage>
        <taxon>Eukaryota</taxon>
        <taxon>Viridiplantae</taxon>
        <taxon>Streptophyta</taxon>
        <taxon>Embryophyta</taxon>
        <taxon>Tracheophyta</taxon>
        <taxon>Spermatophyta</taxon>
        <taxon>Magnoliopsida</taxon>
        <taxon>eudicotyledons</taxon>
        <taxon>Gunneridae</taxon>
        <taxon>Pentapetalae</taxon>
        <taxon>Saxifragales</taxon>
        <taxon>Crassulaceae</taxon>
        <taxon>Kalanchoe</taxon>
    </lineage>
</organism>
<dbReference type="GO" id="GO:0016020">
    <property type="term" value="C:membrane"/>
    <property type="evidence" value="ECO:0007669"/>
    <property type="project" value="UniProtKB-SubCell"/>
</dbReference>
<dbReference type="PANTHER" id="PTHR11654">
    <property type="entry name" value="OLIGOPEPTIDE TRANSPORTER-RELATED"/>
    <property type="match status" value="1"/>
</dbReference>
<evidence type="ECO:0000256" key="4">
    <source>
        <dbReference type="ARBA" id="ARBA00022989"/>
    </source>
</evidence>
<sequence length="256" mass="28268">MFVSKLPLTNEFRVLNRAALITDGDLSDEGVPNDKRRLCSIQQIEEAKCLLRIIPVWASGIICFTSMSQQGTFTVAQALKMDRHLGPTFKIPLGSMSFISMITIGIFIPIYDRILVPVARRITRHEGGITLLQRIGIGMVFSILSMIVAGLVEARRRDLDNAHDLPDGVSPMSVMWLAPQLVLMGLAEAFNIIGQIEFYNKQFPENMRSIANSLLSVTMGGASYLSSAIVMIVHATTGKHGRPDWLANNINEGRVD</sequence>
<feature type="transmembrane region" description="Helical" evidence="6">
    <location>
        <begin position="50"/>
        <end position="69"/>
    </location>
</feature>
<reference evidence="7" key="1">
    <citation type="submission" date="2021-01" db="UniProtKB">
        <authorList>
            <consortium name="EnsemblPlants"/>
        </authorList>
    </citation>
    <scope>IDENTIFICATION</scope>
</reference>
<evidence type="ECO:0000256" key="6">
    <source>
        <dbReference type="SAM" id="Phobius"/>
    </source>
</evidence>
<feature type="transmembrane region" description="Helical" evidence="6">
    <location>
        <begin position="131"/>
        <end position="152"/>
    </location>
</feature>
<dbReference type="Gramene" id="Kaladp0996s0012.1.v1.1">
    <property type="protein sequence ID" value="Kaladp0996s0012.1.v1.1"/>
    <property type="gene ID" value="Kaladp0996s0012.v1.1"/>
</dbReference>